<gene>
    <name evidence="5" type="ORF">HS1_000510</name>
</gene>
<dbReference type="SUPFAM" id="SSF52768">
    <property type="entry name" value="Arginase/deacetylase"/>
    <property type="match status" value="1"/>
</dbReference>
<feature type="binding site" evidence="4">
    <location>
        <position position="134"/>
    </location>
    <ligand>
        <name>Mn(2+)</name>
        <dbReference type="ChEBI" id="CHEBI:29035"/>
        <label>1</label>
    </ligand>
</feature>
<dbReference type="EMBL" id="CP013015">
    <property type="protein sequence ID" value="AMM40316.1"/>
    <property type="molecule type" value="Genomic_DNA"/>
</dbReference>
<comment type="cofactor">
    <cofactor evidence="4">
        <name>Mn(2+)</name>
        <dbReference type="ChEBI" id="CHEBI:29035"/>
    </cofactor>
    <text evidence="4">Binds 2 manganese ions per subunit.</text>
</comment>
<evidence type="ECO:0000256" key="1">
    <source>
        <dbReference type="ARBA" id="ARBA00009227"/>
    </source>
</evidence>
<feature type="binding site" evidence="4">
    <location>
        <position position="216"/>
    </location>
    <ligand>
        <name>Mn(2+)</name>
        <dbReference type="ChEBI" id="CHEBI:29035"/>
        <label>1</label>
    </ligand>
</feature>
<comment type="similarity">
    <text evidence="1">Belongs to the arginase family. Agmatinase subfamily.</text>
</comment>
<feature type="binding site" evidence="4">
    <location>
        <position position="136"/>
    </location>
    <ligand>
        <name>Mn(2+)</name>
        <dbReference type="ChEBI" id="CHEBI:29035"/>
        <label>1</label>
    </ligand>
</feature>
<dbReference type="AlphaFoldDB" id="A0A7U4QJ73"/>
<keyword evidence="3" id="KW-0378">Hydrolase</keyword>
<dbReference type="InterPro" id="IPR005925">
    <property type="entry name" value="Agmatinase-rel"/>
</dbReference>
<evidence type="ECO:0000256" key="4">
    <source>
        <dbReference type="PIRSR" id="PIRSR036979-1"/>
    </source>
</evidence>
<evidence type="ECO:0000313" key="6">
    <source>
        <dbReference type="Proteomes" id="UP000070560"/>
    </source>
</evidence>
<evidence type="ECO:0000313" key="5">
    <source>
        <dbReference type="EMBL" id="AMM40316.1"/>
    </source>
</evidence>
<dbReference type="Pfam" id="PF00491">
    <property type="entry name" value="Arginase"/>
    <property type="match status" value="1"/>
</dbReference>
<dbReference type="KEGG" id="daw:HS1_000510"/>
<keyword evidence="4" id="KW-0464">Manganese</keyword>
<dbReference type="InterPro" id="IPR023696">
    <property type="entry name" value="Ureohydrolase_dom_sf"/>
</dbReference>
<evidence type="ECO:0000256" key="2">
    <source>
        <dbReference type="ARBA" id="ARBA00022723"/>
    </source>
</evidence>
<dbReference type="PIRSF" id="PIRSF036979">
    <property type="entry name" value="Arginase"/>
    <property type="match status" value="1"/>
</dbReference>
<dbReference type="GO" id="GO:0046872">
    <property type="term" value="F:metal ion binding"/>
    <property type="evidence" value="ECO:0007669"/>
    <property type="project" value="UniProtKB-KW"/>
</dbReference>
<dbReference type="GO" id="GO:0033389">
    <property type="term" value="P:putrescine biosynthetic process from arginine, via agmatine"/>
    <property type="evidence" value="ECO:0007669"/>
    <property type="project" value="TreeGrafter"/>
</dbReference>
<sequence length="290" mass="32241">MKLSNFGGLSGALANPETARIVILPVSYDATVTFKKGTSKGPKAIIAASIELEYYDEETDCEVYRLGIATLPELSSSNASPQDMIDKVKETALTWLGRKKFMVMLGGEHLLSLGMIKAHAQETKNFSILHLDAHADLRAQYEGTAYSNACVMRRAYEYAPIVSVGIRSLSKEEAEFIQTEHIPVFYAYQVKYNLESVIEQILSYLKEKVYLTVDLDCFDCGQMPSVGTPEPGGLDWYEVLKIIKAVVNEKQIIGFDVMELCPQLGLIAPDFLAAKLVYKILSYIFAPKEV</sequence>
<dbReference type="NCBIfam" id="TIGR01230">
    <property type="entry name" value="agmatinase"/>
    <property type="match status" value="1"/>
</dbReference>
<evidence type="ECO:0000256" key="3">
    <source>
        <dbReference type="ARBA" id="ARBA00022801"/>
    </source>
</evidence>
<organism evidence="5 6">
    <name type="scientific">Desulfofervidus auxilii</name>
    <dbReference type="NCBI Taxonomy" id="1621989"/>
    <lineage>
        <taxon>Bacteria</taxon>
        <taxon>Pseudomonadati</taxon>
        <taxon>Thermodesulfobacteriota</taxon>
        <taxon>Candidatus Desulfofervidia</taxon>
        <taxon>Candidatus Desulfofervidales</taxon>
        <taxon>Candidatus Desulfofervidaceae</taxon>
        <taxon>Candidatus Desulfofervidus</taxon>
    </lineage>
</organism>
<feature type="binding site" evidence="4">
    <location>
        <position position="109"/>
    </location>
    <ligand>
        <name>Mn(2+)</name>
        <dbReference type="ChEBI" id="CHEBI:29035"/>
        <label>1</label>
    </ligand>
</feature>
<feature type="binding site" evidence="4">
    <location>
        <position position="214"/>
    </location>
    <ligand>
        <name>Mn(2+)</name>
        <dbReference type="ChEBI" id="CHEBI:29035"/>
        <label>1</label>
    </ligand>
</feature>
<dbReference type="PANTHER" id="PTHR11358:SF26">
    <property type="entry name" value="GUANIDINO ACID HYDROLASE, MITOCHONDRIAL"/>
    <property type="match status" value="1"/>
</dbReference>
<protein>
    <submittedName>
        <fullName evidence="5">Agmatinase</fullName>
    </submittedName>
</protein>
<keyword evidence="2 4" id="KW-0479">Metal-binding</keyword>
<dbReference type="InterPro" id="IPR006035">
    <property type="entry name" value="Ureohydrolase"/>
</dbReference>
<dbReference type="Gene3D" id="3.40.800.10">
    <property type="entry name" value="Ureohydrolase domain"/>
    <property type="match status" value="1"/>
</dbReference>
<dbReference type="RefSeq" id="WP_066060620.1">
    <property type="nucleotide sequence ID" value="NZ_CP013015.1"/>
</dbReference>
<name>A0A7U4QJ73_DESA2</name>
<dbReference type="PROSITE" id="PS51409">
    <property type="entry name" value="ARGINASE_2"/>
    <property type="match status" value="1"/>
</dbReference>
<dbReference type="Proteomes" id="UP000070560">
    <property type="component" value="Chromosome"/>
</dbReference>
<reference evidence="5 6" key="1">
    <citation type="submission" date="2015-10" db="EMBL/GenBank/DDBJ databases">
        <title>Candidatus Desulfofervidus auxilii, a hydrogenotrophic sulfate-reducing bacterium involved in the thermophilic anaerobic oxidation of methane.</title>
        <authorList>
            <person name="Krukenberg V."/>
            <person name="Richter M."/>
            <person name="Wegener G."/>
        </authorList>
    </citation>
    <scope>NUCLEOTIDE SEQUENCE [LARGE SCALE GENOMIC DNA]</scope>
    <source>
        <strain evidence="5 6">HS1</strain>
    </source>
</reference>
<dbReference type="CDD" id="cd11593">
    <property type="entry name" value="Agmatinase-like_2"/>
    <property type="match status" value="1"/>
</dbReference>
<keyword evidence="6" id="KW-1185">Reference proteome</keyword>
<dbReference type="GO" id="GO:0008783">
    <property type="term" value="F:agmatinase activity"/>
    <property type="evidence" value="ECO:0007669"/>
    <property type="project" value="TreeGrafter"/>
</dbReference>
<dbReference type="OrthoDB" id="9789727at2"/>
<accession>A0A7U4QJ73</accession>
<proteinExistence type="inferred from homology"/>
<feature type="binding site" evidence="4">
    <location>
        <position position="132"/>
    </location>
    <ligand>
        <name>Mn(2+)</name>
        <dbReference type="ChEBI" id="CHEBI:29035"/>
        <label>1</label>
    </ligand>
</feature>
<dbReference type="PANTHER" id="PTHR11358">
    <property type="entry name" value="ARGINASE/AGMATINASE"/>
    <property type="match status" value="1"/>
</dbReference>